<reference evidence="3 4" key="1">
    <citation type="submission" date="2022-09" db="EMBL/GenBank/DDBJ databases">
        <authorList>
            <person name="Palmer J.M."/>
        </authorList>
    </citation>
    <scope>NUCLEOTIDE SEQUENCE [LARGE SCALE GENOMIC DNA]</scope>
    <source>
        <strain evidence="3 4">DSM 7382</strain>
    </source>
</reference>
<feature type="region of interest" description="Disordered" evidence="1">
    <location>
        <begin position="290"/>
        <end position="313"/>
    </location>
</feature>
<feature type="compositionally biased region" description="Low complexity" evidence="1">
    <location>
        <begin position="210"/>
        <end position="235"/>
    </location>
</feature>
<feature type="transmembrane region" description="Helical" evidence="2">
    <location>
        <begin position="101"/>
        <end position="127"/>
    </location>
</feature>
<dbReference type="AlphaFoldDB" id="A0AAW0GQG3"/>
<proteinExistence type="predicted"/>
<evidence type="ECO:0000256" key="1">
    <source>
        <dbReference type="SAM" id="MobiDB-lite"/>
    </source>
</evidence>
<keyword evidence="2" id="KW-0812">Transmembrane</keyword>
<dbReference type="EMBL" id="JASBNA010000002">
    <property type="protein sequence ID" value="KAK7694157.1"/>
    <property type="molecule type" value="Genomic_DNA"/>
</dbReference>
<feature type="compositionally biased region" description="Polar residues" evidence="1">
    <location>
        <begin position="236"/>
        <end position="246"/>
    </location>
</feature>
<accession>A0AAW0GQG3</accession>
<evidence type="ECO:0000313" key="3">
    <source>
        <dbReference type="EMBL" id="KAK7694157.1"/>
    </source>
</evidence>
<comment type="caution">
    <text evidence="3">The sequence shown here is derived from an EMBL/GenBank/DDBJ whole genome shotgun (WGS) entry which is preliminary data.</text>
</comment>
<dbReference type="Proteomes" id="UP001385951">
    <property type="component" value="Unassembled WGS sequence"/>
</dbReference>
<organism evidence="3 4">
    <name type="scientific">Cerrena zonata</name>
    <dbReference type="NCBI Taxonomy" id="2478898"/>
    <lineage>
        <taxon>Eukaryota</taxon>
        <taxon>Fungi</taxon>
        <taxon>Dikarya</taxon>
        <taxon>Basidiomycota</taxon>
        <taxon>Agaricomycotina</taxon>
        <taxon>Agaricomycetes</taxon>
        <taxon>Polyporales</taxon>
        <taxon>Cerrenaceae</taxon>
        <taxon>Cerrena</taxon>
    </lineage>
</organism>
<feature type="compositionally biased region" description="Acidic residues" evidence="1">
    <location>
        <begin position="290"/>
        <end position="301"/>
    </location>
</feature>
<keyword evidence="2" id="KW-0472">Membrane</keyword>
<keyword evidence="2" id="KW-1133">Transmembrane helix</keyword>
<gene>
    <name evidence="3" type="ORF">QCA50_001337</name>
</gene>
<protein>
    <submittedName>
        <fullName evidence="3">Uncharacterized protein</fullName>
    </submittedName>
</protein>
<evidence type="ECO:0000256" key="2">
    <source>
        <dbReference type="SAM" id="Phobius"/>
    </source>
</evidence>
<name>A0AAW0GQG3_9APHY</name>
<keyword evidence="4" id="KW-1185">Reference proteome</keyword>
<feature type="region of interest" description="Disordered" evidence="1">
    <location>
        <begin position="210"/>
        <end position="246"/>
    </location>
</feature>
<evidence type="ECO:0000313" key="4">
    <source>
        <dbReference type="Proteomes" id="UP001385951"/>
    </source>
</evidence>
<sequence>MSFSCSGRTQHQCQPHNGWHSSLPSLLSISIRRQLLLSSVPSFFNPTTTLDSSPQVFAFFPDSFSIFIRNGTYRILNYNNGNDLLSMPDTSSATQDAQAHWTLIITVIASLALLGVVGLVFLIMFVVKKIRYIASISSVDVESQVSKKGFFMKVREFPKTLKSLFKAKEPSSPYPADIEAQDPKWADTYLKNNRHRSEIALHIPHVTLVSPTSSTPSTPSTSTCSTPTSSAPTTPQLSDTDTSMYSQPSVGTPIIRITCEDDVDGVVDESVIVIDEKFLSPYLPEWQADDYDEEEEEEEDWGTVSESEAKADSDLGAGGVKWVNVNGRWYF</sequence>